<dbReference type="EMBL" id="JAMZIH010002193">
    <property type="protein sequence ID" value="KAJ1677610.1"/>
    <property type="molecule type" value="Genomic_DNA"/>
</dbReference>
<accession>A0ACC1HNL5</accession>
<sequence length="385" mass="41280">MSSDIQRKTYNIVVLPGDGVGPEVTREALRVLRIVTEKRAKITGKQLSFSEHKFGGAAIDATGSPFPEDTRKACQECDAILLGAVGGPAWPRPVDPSDPSKGLGPRPEQGLLTLRKDLDLFANIRPMSFASDSLISSSPVREDLVRGAEFTVVRELVGGIYFGKRQEEDSSGKAFDTMEYSVPEVQRITRLSAHLARKSSPPLTIHSIDKANVLATSRLWRRVVSETLQNEFPDVPLHHQLVDSAAMLMVKDPRALNGIILTENMFGDILTDEASVIPGSLGLLPSASLAGLPDGSGPCKGLYEPIHGSAPDIAGQGIANPIGTILSAALLLRYSLGMEREANAVEQAVRKVLDDDEFNGLNLRTKDLGGSATTSEVGDAVIKIL</sequence>
<evidence type="ECO:0000313" key="1">
    <source>
        <dbReference type="EMBL" id="KAJ1677610.1"/>
    </source>
</evidence>
<name>A0ACC1HNL5_9FUNG</name>
<feature type="non-terminal residue" evidence="1">
    <location>
        <position position="385"/>
    </location>
</feature>
<reference evidence="1" key="1">
    <citation type="submission" date="2022-06" db="EMBL/GenBank/DDBJ databases">
        <title>Phylogenomic reconstructions and comparative analyses of Kickxellomycotina fungi.</title>
        <authorList>
            <person name="Reynolds N.K."/>
            <person name="Stajich J.E."/>
            <person name="Barry K."/>
            <person name="Grigoriev I.V."/>
            <person name="Crous P."/>
            <person name="Smith M.E."/>
        </authorList>
    </citation>
    <scope>NUCLEOTIDE SEQUENCE</scope>
    <source>
        <strain evidence="1">RSA 2271</strain>
    </source>
</reference>
<keyword evidence="2" id="KW-1185">Reference proteome</keyword>
<gene>
    <name evidence="1" type="ORF">EV182_005817</name>
</gene>
<protein>
    <submittedName>
        <fullName evidence="1">Uncharacterized protein</fullName>
    </submittedName>
</protein>
<dbReference type="Proteomes" id="UP001145114">
    <property type="component" value="Unassembled WGS sequence"/>
</dbReference>
<proteinExistence type="predicted"/>
<organism evidence="1 2">
    <name type="scientific">Spiromyces aspiralis</name>
    <dbReference type="NCBI Taxonomy" id="68401"/>
    <lineage>
        <taxon>Eukaryota</taxon>
        <taxon>Fungi</taxon>
        <taxon>Fungi incertae sedis</taxon>
        <taxon>Zoopagomycota</taxon>
        <taxon>Kickxellomycotina</taxon>
        <taxon>Kickxellomycetes</taxon>
        <taxon>Kickxellales</taxon>
        <taxon>Kickxellaceae</taxon>
        <taxon>Spiromyces</taxon>
    </lineage>
</organism>
<evidence type="ECO:0000313" key="2">
    <source>
        <dbReference type="Proteomes" id="UP001145114"/>
    </source>
</evidence>
<comment type="caution">
    <text evidence="1">The sequence shown here is derived from an EMBL/GenBank/DDBJ whole genome shotgun (WGS) entry which is preliminary data.</text>
</comment>